<feature type="compositionally biased region" description="Polar residues" evidence="1">
    <location>
        <begin position="335"/>
        <end position="361"/>
    </location>
</feature>
<dbReference type="AlphaFoldDB" id="A0A5M8PDI1"/>
<evidence type="ECO:0000256" key="1">
    <source>
        <dbReference type="SAM" id="MobiDB-lite"/>
    </source>
</evidence>
<feature type="region of interest" description="Disordered" evidence="1">
    <location>
        <begin position="262"/>
        <end position="361"/>
    </location>
</feature>
<name>A0A5M8PDI1_9LECA</name>
<organism evidence="2 3">
    <name type="scientific">Lasallia pustulata</name>
    <dbReference type="NCBI Taxonomy" id="136370"/>
    <lineage>
        <taxon>Eukaryota</taxon>
        <taxon>Fungi</taxon>
        <taxon>Dikarya</taxon>
        <taxon>Ascomycota</taxon>
        <taxon>Pezizomycotina</taxon>
        <taxon>Lecanoromycetes</taxon>
        <taxon>OSLEUM clade</taxon>
        <taxon>Umbilicariomycetidae</taxon>
        <taxon>Umbilicariales</taxon>
        <taxon>Umbilicariaceae</taxon>
        <taxon>Lasallia</taxon>
    </lineage>
</organism>
<sequence>MASELEQLQHDMNTTLYPKHHTVMDRLGPNSLIYAVFDADQLFIRIDASFSESKLDKHHDLRTIISVHTQDKINKFCPLLSTAEQSVFKPFLTSRERAALSNPKSGLRELQISLPVLIVCSHTSALSPLLQPLLLPASGPFSASGLHCSQLPLGAVNLTAALDLIATTARIQHIFNSFNNAIATVIALQRELETGLWVNARIVTAEQWVAQEKEMIVWTLKYFHERRNSIMKTKPKPESHSKAPEPPGRPSILRKRIRLQASAHSQLRDPQERRRTQRPNTKLYNRPGSPRRVRQGPPSVAIVQEEPSHQAGSRKPSSKTCGSSTHRPQPHRTRTSAPAQQPTFNPLTGGSNSYHGSSSRL</sequence>
<feature type="region of interest" description="Disordered" evidence="1">
    <location>
        <begin position="231"/>
        <end position="250"/>
    </location>
</feature>
<proteinExistence type="predicted"/>
<reference evidence="2 3" key="1">
    <citation type="submission" date="2019-09" db="EMBL/GenBank/DDBJ databases">
        <title>The hologenome of the rock-dwelling lichen Lasallia pustulata.</title>
        <authorList>
            <person name="Greshake Tzovaras B."/>
            <person name="Segers F."/>
            <person name="Bicker A."/>
            <person name="Dal Grande F."/>
            <person name="Otte J."/>
            <person name="Hankeln T."/>
            <person name="Schmitt I."/>
            <person name="Ebersberger I."/>
        </authorList>
    </citation>
    <scope>NUCLEOTIDE SEQUENCE [LARGE SCALE GENOMIC DNA]</scope>
    <source>
        <strain evidence="2">A1-1</strain>
    </source>
</reference>
<dbReference type="EMBL" id="VXIT01000018">
    <property type="protein sequence ID" value="KAA6407351.1"/>
    <property type="molecule type" value="Genomic_DNA"/>
</dbReference>
<evidence type="ECO:0000313" key="2">
    <source>
        <dbReference type="EMBL" id="KAA6407351.1"/>
    </source>
</evidence>
<evidence type="ECO:0000313" key="3">
    <source>
        <dbReference type="Proteomes" id="UP000324767"/>
    </source>
</evidence>
<dbReference type="OrthoDB" id="10679684at2759"/>
<comment type="caution">
    <text evidence="2">The sequence shown here is derived from an EMBL/GenBank/DDBJ whole genome shotgun (WGS) entry which is preliminary data.</text>
</comment>
<accession>A0A5M8PDI1</accession>
<gene>
    <name evidence="2" type="ORF">FRX48_08899</name>
</gene>
<protein>
    <submittedName>
        <fullName evidence="2">Uncharacterized protein</fullName>
    </submittedName>
</protein>
<dbReference type="Proteomes" id="UP000324767">
    <property type="component" value="Unassembled WGS sequence"/>
</dbReference>
<feature type="compositionally biased region" description="Polar residues" evidence="1">
    <location>
        <begin position="318"/>
        <end position="327"/>
    </location>
</feature>